<dbReference type="Gene3D" id="3.10.129.10">
    <property type="entry name" value="Hotdog Thioesterase"/>
    <property type="match status" value="1"/>
</dbReference>
<dbReference type="AlphaFoldDB" id="A0A7K1KPV0"/>
<evidence type="ECO:0000313" key="10">
    <source>
        <dbReference type="Proteomes" id="UP000461162"/>
    </source>
</evidence>
<reference evidence="9 10" key="1">
    <citation type="submission" date="2019-11" db="EMBL/GenBank/DDBJ databases">
        <title>Pseudodesulfovibrio alkaliphilus, sp. nov., an alkaliphilic sulfate-reducing bacteria from mud volcano of Taman peninsula, Russia.</title>
        <authorList>
            <person name="Frolova A."/>
            <person name="Merkel A.Y."/>
            <person name="Slobodkin A.I."/>
        </authorList>
    </citation>
    <scope>NUCLEOTIDE SEQUENCE [LARGE SCALE GENOMIC DNA]</scope>
    <source>
        <strain evidence="9 10">F-1</strain>
    </source>
</reference>
<keyword evidence="4 8" id="KW-0441">Lipid A biosynthesis</keyword>
<evidence type="ECO:0000256" key="7">
    <source>
        <dbReference type="ARBA" id="ARBA00025049"/>
    </source>
</evidence>
<name>A0A7K1KPV0_9BACT</name>
<evidence type="ECO:0000256" key="6">
    <source>
        <dbReference type="ARBA" id="ARBA00023239"/>
    </source>
</evidence>
<evidence type="ECO:0000313" key="9">
    <source>
        <dbReference type="EMBL" id="MUM78119.1"/>
    </source>
</evidence>
<dbReference type="GO" id="GO:0006633">
    <property type="term" value="P:fatty acid biosynthetic process"/>
    <property type="evidence" value="ECO:0007669"/>
    <property type="project" value="UniProtKB-UniRule"/>
</dbReference>
<feature type="active site" evidence="8">
    <location>
        <position position="54"/>
    </location>
</feature>
<comment type="subcellular location">
    <subcellularLocation>
        <location evidence="1 8">Cytoplasm</location>
    </subcellularLocation>
</comment>
<dbReference type="GO" id="GO:0009245">
    <property type="term" value="P:lipid A biosynthetic process"/>
    <property type="evidence" value="ECO:0007669"/>
    <property type="project" value="UniProtKB-UniRule"/>
</dbReference>
<evidence type="ECO:0000256" key="1">
    <source>
        <dbReference type="ARBA" id="ARBA00004496"/>
    </source>
</evidence>
<sequence length="153" mass="17257">MSSSEHLLDIRQIMQMLPHRYPFLLVDRVLEFEPGVRLKAYKNVSMNEAFFQGHFPGLPVMPGVLILEALAQAGGVFVMSTVREPLEDKVFLFTGLNKVKFRKPVVPGDRLMLNVTYEKHKMNIWRMQGVAEVDGHVVAQGEFSAAVAKKGDM</sequence>
<keyword evidence="5 8" id="KW-0443">Lipid metabolism</keyword>
<dbReference type="GO" id="GO:0005737">
    <property type="term" value="C:cytoplasm"/>
    <property type="evidence" value="ECO:0007669"/>
    <property type="project" value="UniProtKB-SubCell"/>
</dbReference>
<proteinExistence type="inferred from homology"/>
<dbReference type="SUPFAM" id="SSF54637">
    <property type="entry name" value="Thioesterase/thiol ester dehydrase-isomerase"/>
    <property type="match status" value="1"/>
</dbReference>
<evidence type="ECO:0000256" key="2">
    <source>
        <dbReference type="ARBA" id="ARBA00022490"/>
    </source>
</evidence>
<evidence type="ECO:0000256" key="5">
    <source>
        <dbReference type="ARBA" id="ARBA00023098"/>
    </source>
</evidence>
<comment type="function">
    <text evidence="7 8">Involved in unsaturated fatty acids biosynthesis. Catalyzes the dehydration of short chain beta-hydroxyacyl-ACPs and long chain saturated and unsaturated beta-hydroxyacyl-ACPs.</text>
</comment>
<evidence type="ECO:0000256" key="4">
    <source>
        <dbReference type="ARBA" id="ARBA00022556"/>
    </source>
</evidence>
<keyword evidence="6 8" id="KW-0456">Lyase</keyword>
<dbReference type="PANTHER" id="PTHR30272:SF1">
    <property type="entry name" value="3-HYDROXYACYL-[ACYL-CARRIER-PROTEIN] DEHYDRATASE"/>
    <property type="match status" value="1"/>
</dbReference>
<dbReference type="NCBIfam" id="NF000582">
    <property type="entry name" value="PRK00006.1"/>
    <property type="match status" value="1"/>
</dbReference>
<dbReference type="EC" id="4.2.1.59" evidence="8"/>
<comment type="caution">
    <text evidence="9">The sequence shown here is derived from an EMBL/GenBank/DDBJ whole genome shotgun (WGS) entry which is preliminary data.</text>
</comment>
<evidence type="ECO:0000256" key="3">
    <source>
        <dbReference type="ARBA" id="ARBA00022516"/>
    </source>
</evidence>
<evidence type="ECO:0000256" key="8">
    <source>
        <dbReference type="HAMAP-Rule" id="MF_00406"/>
    </source>
</evidence>
<dbReference type="InterPro" id="IPR010084">
    <property type="entry name" value="FabZ"/>
</dbReference>
<dbReference type="NCBIfam" id="TIGR01750">
    <property type="entry name" value="fabZ"/>
    <property type="match status" value="1"/>
</dbReference>
<dbReference type="GO" id="GO:0019171">
    <property type="term" value="F:(3R)-hydroxyacyl-[acyl-carrier-protein] dehydratase activity"/>
    <property type="evidence" value="ECO:0007669"/>
    <property type="project" value="UniProtKB-EC"/>
</dbReference>
<dbReference type="FunFam" id="3.10.129.10:FF:000001">
    <property type="entry name" value="3-hydroxyacyl-[acyl-carrier-protein] dehydratase FabZ"/>
    <property type="match status" value="1"/>
</dbReference>
<dbReference type="InterPro" id="IPR013114">
    <property type="entry name" value="FabA_FabZ"/>
</dbReference>
<keyword evidence="10" id="KW-1185">Reference proteome</keyword>
<dbReference type="InterPro" id="IPR029069">
    <property type="entry name" value="HotDog_dom_sf"/>
</dbReference>
<organism evidence="9 10">
    <name type="scientific">Pseudodesulfovibrio alkaliphilus</name>
    <dbReference type="NCBI Taxonomy" id="2661613"/>
    <lineage>
        <taxon>Bacteria</taxon>
        <taxon>Pseudomonadati</taxon>
        <taxon>Thermodesulfobacteriota</taxon>
        <taxon>Desulfovibrionia</taxon>
        <taxon>Desulfovibrionales</taxon>
        <taxon>Desulfovibrionaceae</taxon>
    </lineage>
</organism>
<dbReference type="RefSeq" id="WP_155934746.1">
    <property type="nucleotide sequence ID" value="NZ_WODC01000007.1"/>
</dbReference>
<comment type="similarity">
    <text evidence="8">Belongs to the thioester dehydratase family. FabZ subfamily.</text>
</comment>
<dbReference type="EMBL" id="WODC01000007">
    <property type="protein sequence ID" value="MUM78119.1"/>
    <property type="molecule type" value="Genomic_DNA"/>
</dbReference>
<dbReference type="Pfam" id="PF07977">
    <property type="entry name" value="FabA"/>
    <property type="match status" value="1"/>
</dbReference>
<comment type="catalytic activity">
    <reaction evidence="8">
        <text>a (3R)-hydroxyacyl-[ACP] = a (2E)-enoyl-[ACP] + H2O</text>
        <dbReference type="Rhea" id="RHEA:13097"/>
        <dbReference type="Rhea" id="RHEA-COMP:9925"/>
        <dbReference type="Rhea" id="RHEA-COMP:9945"/>
        <dbReference type="ChEBI" id="CHEBI:15377"/>
        <dbReference type="ChEBI" id="CHEBI:78784"/>
        <dbReference type="ChEBI" id="CHEBI:78827"/>
        <dbReference type="EC" id="4.2.1.59"/>
    </reaction>
</comment>
<dbReference type="HAMAP" id="MF_00406">
    <property type="entry name" value="FabZ"/>
    <property type="match status" value="1"/>
</dbReference>
<dbReference type="PANTHER" id="PTHR30272">
    <property type="entry name" value="3-HYDROXYACYL-[ACYL-CARRIER-PROTEIN] DEHYDRATASE"/>
    <property type="match status" value="1"/>
</dbReference>
<dbReference type="CDD" id="cd01288">
    <property type="entry name" value="FabZ"/>
    <property type="match status" value="1"/>
</dbReference>
<protein>
    <recommendedName>
        <fullName evidence="8">3-hydroxyacyl-[acyl-carrier-protein] dehydratase FabZ</fullName>
        <ecNumber evidence="8">4.2.1.59</ecNumber>
    </recommendedName>
    <alternativeName>
        <fullName evidence="8">(3R)-hydroxymyristoyl-[acyl-carrier-protein] dehydratase</fullName>
        <shortName evidence="8">(3R)-hydroxymyristoyl-ACP dehydrase</shortName>
    </alternativeName>
    <alternativeName>
        <fullName evidence="8">Beta-hydroxyacyl-ACP dehydratase</fullName>
    </alternativeName>
</protein>
<dbReference type="GO" id="GO:0016020">
    <property type="term" value="C:membrane"/>
    <property type="evidence" value="ECO:0007669"/>
    <property type="project" value="GOC"/>
</dbReference>
<gene>
    <name evidence="8 9" type="primary">fabZ</name>
    <name evidence="9" type="ORF">GKC30_10780</name>
</gene>
<keyword evidence="3 8" id="KW-0444">Lipid biosynthesis</keyword>
<accession>A0A7K1KPV0</accession>
<keyword evidence="2 8" id="KW-0963">Cytoplasm</keyword>
<dbReference type="Proteomes" id="UP000461162">
    <property type="component" value="Unassembled WGS sequence"/>
</dbReference>